<sequence>MNKCSCFLLFSIFALTTSISLIKLKDQHRSYYQAVAATDHINEETKDDDNDDTENLYSRNNFVAKVKDGKKTTKLVITPEVETFTDFIQETVDILNTYDNTAFKDFFHILDTEIRKYHYEGCRFAELMQNRNTRTLLAGALKSVRENTVTFTKANINEIADLIRYEMNDEHVKELLNYINSLYITTERDFIRILNNLKLHTNMKSRETHNYLEQVIRDGVRTVLFNHYTDLNTQTRRELKEKIEKFWEKYKKRSASKDEMNSIVKTDPVSNPAIDNVKTIDNNPKELEPTQRDPKTFLGERKRIVDKDTYDEQFKDNKMKKERIFESDKLTTNDNEEDTSSEESDDNADNTKSAIQTKPVLRAQVESEPETRNTNEKPSTYTTTTESSHSKLENTKVLKDIKPKRKSADRFNKTGEINFLNKFVNSKLPTLEKKLNELKQLNILAKRLIHIDSDEDVQNFTDSIEIIGEDNTRRHMNTDIMKLLQDYYDVNKDEIDDAVKHSTTRRDKIKTKTSTKTNKRSDGNVAKMRADDTGNINENTTGQVLRKNVNDIVTKELKPTASSNDTTSTNTQTVVAAVTVPTAGNNARRQTVSDPNRIIRHKNPLEFVPHFMFS</sequence>
<feature type="chain" id="PRO_5041969027" evidence="2">
    <location>
        <begin position="19"/>
        <end position="614"/>
    </location>
</feature>
<comment type="caution">
    <text evidence="3">The sequence shown here is derived from an EMBL/GenBank/DDBJ whole genome shotgun (WGS) entry which is preliminary data.</text>
</comment>
<dbReference type="AlphaFoldDB" id="A0AAD7Y8Q0"/>
<accession>A0AAD7Y8Q0</accession>
<protein>
    <submittedName>
        <fullName evidence="3">Uncharacterized protein</fullName>
    </submittedName>
</protein>
<proteinExistence type="predicted"/>
<feature type="region of interest" description="Disordered" evidence="1">
    <location>
        <begin position="257"/>
        <end position="301"/>
    </location>
</feature>
<name>A0AAD7Y8Q0_MYTSE</name>
<evidence type="ECO:0000256" key="1">
    <source>
        <dbReference type="SAM" id="MobiDB-lite"/>
    </source>
</evidence>
<feature type="signal peptide" evidence="2">
    <location>
        <begin position="1"/>
        <end position="18"/>
    </location>
</feature>
<evidence type="ECO:0000256" key="2">
    <source>
        <dbReference type="SAM" id="SignalP"/>
    </source>
</evidence>
<keyword evidence="2" id="KW-0732">Signal</keyword>
<feature type="region of interest" description="Disordered" evidence="1">
    <location>
        <begin position="504"/>
        <end position="539"/>
    </location>
</feature>
<feature type="compositionally biased region" description="Basic and acidic residues" evidence="1">
    <location>
        <begin position="388"/>
        <end position="401"/>
    </location>
</feature>
<organism evidence="3 4">
    <name type="scientific">Mythimna separata</name>
    <name type="common">Oriental armyworm</name>
    <name type="synonym">Pseudaletia separata</name>
    <dbReference type="NCBI Taxonomy" id="271217"/>
    <lineage>
        <taxon>Eukaryota</taxon>
        <taxon>Metazoa</taxon>
        <taxon>Ecdysozoa</taxon>
        <taxon>Arthropoda</taxon>
        <taxon>Hexapoda</taxon>
        <taxon>Insecta</taxon>
        <taxon>Pterygota</taxon>
        <taxon>Neoptera</taxon>
        <taxon>Endopterygota</taxon>
        <taxon>Lepidoptera</taxon>
        <taxon>Glossata</taxon>
        <taxon>Ditrysia</taxon>
        <taxon>Noctuoidea</taxon>
        <taxon>Noctuidae</taxon>
        <taxon>Noctuinae</taxon>
        <taxon>Hadenini</taxon>
        <taxon>Mythimna</taxon>
    </lineage>
</organism>
<feature type="compositionally biased region" description="Acidic residues" evidence="1">
    <location>
        <begin position="334"/>
        <end position="348"/>
    </location>
</feature>
<keyword evidence="4" id="KW-1185">Reference proteome</keyword>
<reference evidence="3" key="1">
    <citation type="submission" date="2023-03" db="EMBL/GenBank/DDBJ databases">
        <title>Chromosome-level genomes of two armyworms, Mythimna separata and Mythimna loreyi, provide insights into the biosynthesis and reception of sex pheromones.</title>
        <authorList>
            <person name="Zhao H."/>
        </authorList>
    </citation>
    <scope>NUCLEOTIDE SEQUENCE</scope>
    <source>
        <strain evidence="3">BeijingLab</strain>
        <tissue evidence="3">Pupa</tissue>
    </source>
</reference>
<dbReference type="Proteomes" id="UP001231518">
    <property type="component" value="Chromosome 30"/>
</dbReference>
<evidence type="ECO:0000313" key="3">
    <source>
        <dbReference type="EMBL" id="KAJ8706754.1"/>
    </source>
</evidence>
<dbReference type="EMBL" id="JARGEI010000028">
    <property type="protein sequence ID" value="KAJ8706754.1"/>
    <property type="molecule type" value="Genomic_DNA"/>
</dbReference>
<gene>
    <name evidence="3" type="ORF">PYW07_012832</name>
</gene>
<feature type="compositionally biased region" description="Basic and acidic residues" evidence="1">
    <location>
        <begin position="283"/>
        <end position="301"/>
    </location>
</feature>
<evidence type="ECO:0000313" key="4">
    <source>
        <dbReference type="Proteomes" id="UP001231518"/>
    </source>
</evidence>
<feature type="region of interest" description="Disordered" evidence="1">
    <location>
        <begin position="325"/>
        <end position="401"/>
    </location>
</feature>